<dbReference type="EMBL" id="CADCVE010000056">
    <property type="protein sequence ID" value="CAA9456601.1"/>
    <property type="molecule type" value="Genomic_DNA"/>
</dbReference>
<keyword evidence="1" id="KW-0472">Membrane</keyword>
<dbReference type="AlphaFoldDB" id="A0A6J4QVW1"/>
<feature type="non-terminal residue" evidence="2">
    <location>
        <position position="1"/>
    </location>
</feature>
<protein>
    <submittedName>
        <fullName evidence="2">Uncharacterized protein</fullName>
    </submittedName>
</protein>
<keyword evidence="1" id="KW-1133">Transmembrane helix</keyword>
<feature type="transmembrane region" description="Helical" evidence="1">
    <location>
        <begin position="6"/>
        <end position="26"/>
    </location>
</feature>
<keyword evidence="1" id="KW-0812">Transmembrane</keyword>
<name>A0A6J4QVW1_9ACTN</name>
<sequence length="36" mass="3453">AFPVPLVGVGVSPVVGFWMGAGLLAATASRGNAAPD</sequence>
<gene>
    <name evidence="2" type="ORF">AVDCRST_MAG28-2452</name>
</gene>
<evidence type="ECO:0000313" key="2">
    <source>
        <dbReference type="EMBL" id="CAA9456601.1"/>
    </source>
</evidence>
<accession>A0A6J4QVW1</accession>
<proteinExistence type="predicted"/>
<organism evidence="2">
    <name type="scientific">uncultured Rubrobacteraceae bacterium</name>
    <dbReference type="NCBI Taxonomy" id="349277"/>
    <lineage>
        <taxon>Bacteria</taxon>
        <taxon>Bacillati</taxon>
        <taxon>Actinomycetota</taxon>
        <taxon>Rubrobacteria</taxon>
        <taxon>Rubrobacterales</taxon>
        <taxon>Rubrobacteraceae</taxon>
        <taxon>environmental samples</taxon>
    </lineage>
</organism>
<reference evidence="2" key="1">
    <citation type="submission" date="2020-02" db="EMBL/GenBank/DDBJ databases">
        <authorList>
            <person name="Meier V. D."/>
        </authorList>
    </citation>
    <scope>NUCLEOTIDE SEQUENCE</scope>
    <source>
        <strain evidence="2">AVDCRST_MAG28</strain>
    </source>
</reference>
<evidence type="ECO:0000256" key="1">
    <source>
        <dbReference type="SAM" id="Phobius"/>
    </source>
</evidence>